<dbReference type="OrthoDB" id="543156at2759"/>
<dbReference type="InterPro" id="IPR006287">
    <property type="entry name" value="DJ-1"/>
</dbReference>
<dbReference type="CDD" id="cd03135">
    <property type="entry name" value="GATase1_DJ-1"/>
    <property type="match status" value="1"/>
</dbReference>
<dbReference type="GO" id="GO:0005634">
    <property type="term" value="C:nucleus"/>
    <property type="evidence" value="ECO:0007669"/>
    <property type="project" value="TreeGrafter"/>
</dbReference>
<protein>
    <recommendedName>
        <fullName evidence="4">DJ-1/PfpI domain-containing protein</fullName>
    </recommendedName>
</protein>
<dbReference type="Proteomes" id="UP001153709">
    <property type="component" value="Chromosome 1"/>
</dbReference>
<sequence length="223" mass="23730">MYIISKLVTRVIPKSQNLLPIVFLGKNRYSNSSIMAPKALIFLASGAEEMEFVITADVLVRGGVDVTVASLTDNKLVKCSRGVQIQSDIAIKDASSKGPFDVIVLPGGLGGTKEMSESKEVGELLKGQESSGRIIAAICAAPLALKAHGIAKGKNLTSYPSVKKDLLDGSEGYQYKEDKVVVDDKLITSRGPGTAFDFALTLVEKLVGKEKAKDVANGMLVSW</sequence>
<evidence type="ECO:0000313" key="5">
    <source>
        <dbReference type="EMBL" id="CAH1236877.1"/>
    </source>
</evidence>
<dbReference type="SUPFAM" id="SSF52317">
    <property type="entry name" value="Class I glutamine amidotransferase-like"/>
    <property type="match status" value="1"/>
</dbReference>
<dbReference type="GO" id="GO:0006979">
    <property type="term" value="P:response to oxidative stress"/>
    <property type="evidence" value="ECO:0007669"/>
    <property type="project" value="UniProtKB-ARBA"/>
</dbReference>
<accession>A0A9P0DW62</accession>
<dbReference type="InterPro" id="IPR050325">
    <property type="entry name" value="Prot/Nucl_acid_deglycase"/>
</dbReference>
<keyword evidence="2" id="KW-0963">Cytoplasm</keyword>
<organism evidence="5 6">
    <name type="scientific">Diabrotica balteata</name>
    <name type="common">Banded cucumber beetle</name>
    <dbReference type="NCBI Taxonomy" id="107213"/>
    <lineage>
        <taxon>Eukaryota</taxon>
        <taxon>Metazoa</taxon>
        <taxon>Ecdysozoa</taxon>
        <taxon>Arthropoda</taxon>
        <taxon>Hexapoda</taxon>
        <taxon>Insecta</taxon>
        <taxon>Pterygota</taxon>
        <taxon>Neoptera</taxon>
        <taxon>Endopterygota</taxon>
        <taxon>Coleoptera</taxon>
        <taxon>Polyphaga</taxon>
        <taxon>Cucujiformia</taxon>
        <taxon>Chrysomeloidea</taxon>
        <taxon>Chrysomelidae</taxon>
        <taxon>Galerucinae</taxon>
        <taxon>Diabroticina</taxon>
        <taxon>Diabroticites</taxon>
        <taxon>Diabrotica</taxon>
    </lineage>
</organism>
<dbReference type="AlphaFoldDB" id="A0A9P0DW62"/>
<evidence type="ECO:0000313" key="6">
    <source>
        <dbReference type="Proteomes" id="UP001153709"/>
    </source>
</evidence>
<dbReference type="Gene3D" id="3.40.50.880">
    <property type="match status" value="1"/>
</dbReference>
<dbReference type="GO" id="GO:0005739">
    <property type="term" value="C:mitochondrion"/>
    <property type="evidence" value="ECO:0007669"/>
    <property type="project" value="TreeGrafter"/>
</dbReference>
<dbReference type="InterPro" id="IPR002818">
    <property type="entry name" value="DJ-1/PfpI"/>
</dbReference>
<dbReference type="EMBL" id="OU898276">
    <property type="protein sequence ID" value="CAH1236877.1"/>
    <property type="molecule type" value="Genomic_DNA"/>
</dbReference>
<dbReference type="GO" id="GO:0051896">
    <property type="term" value="P:regulation of phosphatidylinositol 3-kinase/protein kinase B signal transduction"/>
    <property type="evidence" value="ECO:0007669"/>
    <property type="project" value="UniProtKB-ARBA"/>
</dbReference>
<evidence type="ECO:0000259" key="4">
    <source>
        <dbReference type="Pfam" id="PF01965"/>
    </source>
</evidence>
<reference evidence="5" key="1">
    <citation type="submission" date="2022-01" db="EMBL/GenBank/DDBJ databases">
        <authorList>
            <person name="King R."/>
        </authorList>
    </citation>
    <scope>NUCLEOTIDE SEQUENCE</scope>
</reference>
<name>A0A9P0DW62_DIABA</name>
<dbReference type="PANTHER" id="PTHR48094">
    <property type="entry name" value="PROTEIN/NUCLEIC ACID DEGLYCASE DJ-1-RELATED"/>
    <property type="match status" value="1"/>
</dbReference>
<evidence type="ECO:0000256" key="1">
    <source>
        <dbReference type="ARBA" id="ARBA00004496"/>
    </source>
</evidence>
<evidence type="ECO:0000256" key="3">
    <source>
        <dbReference type="ARBA" id="ARBA00023097"/>
    </source>
</evidence>
<evidence type="ECO:0000256" key="2">
    <source>
        <dbReference type="ARBA" id="ARBA00022490"/>
    </source>
</evidence>
<dbReference type="PANTHER" id="PTHR48094:SF12">
    <property type="entry name" value="PARKINSON DISEASE PROTEIN 7 HOMOLOG"/>
    <property type="match status" value="1"/>
</dbReference>
<keyword evidence="3" id="KW-0558">Oxidation</keyword>
<dbReference type="InterPro" id="IPR029062">
    <property type="entry name" value="Class_I_gatase-like"/>
</dbReference>
<dbReference type="FunFam" id="3.40.50.880:FF:000022">
    <property type="entry name" value="protein deglycase DJ-1"/>
    <property type="match status" value="1"/>
</dbReference>
<comment type="subcellular location">
    <subcellularLocation>
        <location evidence="1">Cytoplasm</location>
    </subcellularLocation>
</comment>
<dbReference type="GO" id="GO:1903189">
    <property type="term" value="P:glyoxal metabolic process"/>
    <property type="evidence" value="ECO:0007669"/>
    <property type="project" value="TreeGrafter"/>
</dbReference>
<dbReference type="GO" id="GO:0046295">
    <property type="term" value="P:glycolate biosynthetic process"/>
    <property type="evidence" value="ECO:0007669"/>
    <property type="project" value="TreeGrafter"/>
</dbReference>
<keyword evidence="6" id="KW-1185">Reference proteome</keyword>
<dbReference type="NCBIfam" id="TIGR01383">
    <property type="entry name" value="not_thiJ"/>
    <property type="match status" value="1"/>
</dbReference>
<proteinExistence type="predicted"/>
<dbReference type="Pfam" id="PF01965">
    <property type="entry name" value="DJ-1_PfpI"/>
    <property type="match status" value="1"/>
</dbReference>
<gene>
    <name evidence="5" type="ORF">DIABBA_LOCUS1471</name>
</gene>
<feature type="domain" description="DJ-1/PfpI" evidence="4">
    <location>
        <begin position="38"/>
        <end position="204"/>
    </location>
</feature>